<dbReference type="InterPro" id="IPR001173">
    <property type="entry name" value="Glyco_trans_2-like"/>
</dbReference>
<organism evidence="2 3">
    <name type="scientific">Hoylesella enoeca</name>
    <dbReference type="NCBI Taxonomy" id="76123"/>
    <lineage>
        <taxon>Bacteria</taxon>
        <taxon>Pseudomonadati</taxon>
        <taxon>Bacteroidota</taxon>
        <taxon>Bacteroidia</taxon>
        <taxon>Bacteroidales</taxon>
        <taxon>Prevotellaceae</taxon>
        <taxon>Hoylesella</taxon>
    </lineage>
</organism>
<dbReference type="Proteomes" id="UP000056252">
    <property type="component" value="Chromosome"/>
</dbReference>
<evidence type="ECO:0000259" key="1">
    <source>
        <dbReference type="Pfam" id="PF00535"/>
    </source>
</evidence>
<gene>
    <name evidence="2" type="ORF">AS203_02420</name>
</gene>
<dbReference type="RefSeq" id="WP_025066700.1">
    <property type="nucleotide sequence ID" value="NZ_CP013195.1"/>
</dbReference>
<dbReference type="CDD" id="cd00761">
    <property type="entry name" value="Glyco_tranf_GTA_type"/>
    <property type="match status" value="1"/>
</dbReference>
<dbReference type="PANTHER" id="PTHR43685">
    <property type="entry name" value="GLYCOSYLTRANSFERASE"/>
    <property type="match status" value="1"/>
</dbReference>
<feature type="domain" description="Glycosyltransferase 2-like" evidence="1">
    <location>
        <begin position="6"/>
        <end position="123"/>
    </location>
</feature>
<dbReference type="STRING" id="76123.AS203_02420"/>
<dbReference type="OrthoDB" id="761861at2"/>
<evidence type="ECO:0000313" key="3">
    <source>
        <dbReference type="Proteomes" id="UP000056252"/>
    </source>
</evidence>
<dbReference type="KEGG" id="peo:AS203_02420"/>
<dbReference type="Gene3D" id="3.90.550.10">
    <property type="entry name" value="Spore Coat Polysaccharide Biosynthesis Protein SpsA, Chain A"/>
    <property type="match status" value="1"/>
</dbReference>
<protein>
    <recommendedName>
        <fullName evidence="1">Glycosyltransferase 2-like domain-containing protein</fullName>
    </recommendedName>
</protein>
<evidence type="ECO:0000313" key="2">
    <source>
        <dbReference type="EMBL" id="ALO48089.1"/>
    </source>
</evidence>
<dbReference type="EMBL" id="CP013195">
    <property type="protein sequence ID" value="ALO48089.1"/>
    <property type="molecule type" value="Genomic_DNA"/>
</dbReference>
<dbReference type="InterPro" id="IPR050834">
    <property type="entry name" value="Glycosyltransf_2"/>
</dbReference>
<proteinExistence type="predicted"/>
<keyword evidence="3" id="KW-1185">Reference proteome</keyword>
<accession>A0A0S2KII9</accession>
<sequence length="297" mass="34545">MKTELSILIPTYNCCCTNLVQTLNEQALQLPNISYEIIVADDGSTDEGVKTANKQINTQPNCHYLMRPTNMGRAAIRNFLAQMARYRWLLFIDSSVHVDHDNFLRLYLSADSAAQVICGGVAVGTTGACDQHCLRYLYERHYAEIHPLSRRQKQPYQSFRTTNFMVARDTLRALPFCEEIQTYGYEDVLWGKQLQQHHIPIVSIDNPVAYLRYDDNQVFMAKTEEALDTLAAFRDQLKGYSALLLTAERMLHYGFASLFLTVFKRRYMVWRKRLCGQHPPVWLYNLYRLGYLLMRMK</sequence>
<dbReference type="SUPFAM" id="SSF53448">
    <property type="entry name" value="Nucleotide-diphospho-sugar transferases"/>
    <property type="match status" value="1"/>
</dbReference>
<dbReference type="AlphaFoldDB" id="A0A0S2KII9"/>
<dbReference type="Pfam" id="PF00535">
    <property type="entry name" value="Glycos_transf_2"/>
    <property type="match status" value="1"/>
</dbReference>
<dbReference type="PANTHER" id="PTHR43685:SF2">
    <property type="entry name" value="GLYCOSYLTRANSFERASE 2-LIKE DOMAIN-CONTAINING PROTEIN"/>
    <property type="match status" value="1"/>
</dbReference>
<dbReference type="eggNOG" id="COG0463">
    <property type="taxonomic scope" value="Bacteria"/>
</dbReference>
<dbReference type="InterPro" id="IPR029044">
    <property type="entry name" value="Nucleotide-diphossugar_trans"/>
</dbReference>
<reference evidence="3" key="1">
    <citation type="submission" date="2015-11" db="EMBL/GenBank/DDBJ databases">
        <authorList>
            <person name="Holder M.E."/>
            <person name="Ajami N.J."/>
            <person name="Petrosino J.F."/>
        </authorList>
    </citation>
    <scope>NUCLEOTIDE SEQUENCE [LARGE SCALE GENOMIC DNA]</scope>
    <source>
        <strain evidence="3">F0113</strain>
    </source>
</reference>
<name>A0A0S2KII9_9BACT</name>